<reference evidence="3" key="1">
    <citation type="submission" date="2022-11" db="EMBL/GenBank/DDBJ databases">
        <title>Centuries of genome instability and evolution in soft-shell clam transmissible cancer (bioRxiv).</title>
        <authorList>
            <person name="Hart S.F.M."/>
            <person name="Yonemitsu M.A."/>
            <person name="Giersch R.M."/>
            <person name="Beal B.F."/>
            <person name="Arriagada G."/>
            <person name="Davis B.W."/>
            <person name="Ostrander E.A."/>
            <person name="Goff S.P."/>
            <person name="Metzger M.J."/>
        </authorList>
    </citation>
    <scope>NUCLEOTIDE SEQUENCE</scope>
    <source>
        <strain evidence="3">MELC-2E11</strain>
        <tissue evidence="3">Siphon/mantle</tissue>
    </source>
</reference>
<dbReference type="Pfam" id="PF25372">
    <property type="entry name" value="DUF7885"/>
    <property type="match status" value="1"/>
</dbReference>
<evidence type="ECO:0000256" key="1">
    <source>
        <dbReference type="SAM" id="MobiDB-lite"/>
    </source>
</evidence>
<evidence type="ECO:0000313" key="4">
    <source>
        <dbReference type="Proteomes" id="UP001164746"/>
    </source>
</evidence>
<evidence type="ECO:0000313" key="3">
    <source>
        <dbReference type="EMBL" id="WAR29783.1"/>
    </source>
</evidence>
<organism evidence="3 4">
    <name type="scientific">Mya arenaria</name>
    <name type="common">Soft-shell clam</name>
    <dbReference type="NCBI Taxonomy" id="6604"/>
    <lineage>
        <taxon>Eukaryota</taxon>
        <taxon>Metazoa</taxon>
        <taxon>Spiralia</taxon>
        <taxon>Lophotrochozoa</taxon>
        <taxon>Mollusca</taxon>
        <taxon>Bivalvia</taxon>
        <taxon>Autobranchia</taxon>
        <taxon>Heteroconchia</taxon>
        <taxon>Euheterodonta</taxon>
        <taxon>Imparidentia</taxon>
        <taxon>Neoheterodontei</taxon>
        <taxon>Myida</taxon>
        <taxon>Myoidea</taxon>
        <taxon>Myidae</taxon>
        <taxon>Mya</taxon>
    </lineage>
</organism>
<feature type="compositionally biased region" description="Polar residues" evidence="1">
    <location>
        <begin position="1"/>
        <end position="11"/>
    </location>
</feature>
<feature type="compositionally biased region" description="Acidic residues" evidence="1">
    <location>
        <begin position="22"/>
        <end position="32"/>
    </location>
</feature>
<dbReference type="EMBL" id="CP111027">
    <property type="protein sequence ID" value="WAR29783.1"/>
    <property type="molecule type" value="Genomic_DNA"/>
</dbReference>
<dbReference type="Gene3D" id="3.80.10.10">
    <property type="entry name" value="Ribonuclease Inhibitor"/>
    <property type="match status" value="2"/>
</dbReference>
<keyword evidence="4" id="KW-1185">Reference proteome</keyword>
<dbReference type="PANTHER" id="PTHR13318">
    <property type="entry name" value="PARTNER OF PAIRED, ISOFORM B-RELATED"/>
    <property type="match status" value="1"/>
</dbReference>
<evidence type="ECO:0000259" key="2">
    <source>
        <dbReference type="Pfam" id="PF25372"/>
    </source>
</evidence>
<feature type="domain" description="F-box/LRR-repeat protein 15-like leucin rich repeat" evidence="2">
    <location>
        <begin position="62"/>
        <end position="176"/>
    </location>
</feature>
<dbReference type="InterPro" id="IPR001611">
    <property type="entry name" value="Leu-rich_rpt"/>
</dbReference>
<dbReference type="InterPro" id="IPR006553">
    <property type="entry name" value="Leu-rich_rpt_Cys-con_subtyp"/>
</dbReference>
<dbReference type="SUPFAM" id="SSF52047">
    <property type="entry name" value="RNI-like"/>
    <property type="match status" value="1"/>
</dbReference>
<dbReference type="InterPro" id="IPR032675">
    <property type="entry name" value="LRR_dom_sf"/>
</dbReference>
<accession>A0ABY7G9A3</accession>
<name>A0ABY7G9A3_MYAAR</name>
<protein>
    <submittedName>
        <fullName evidence="3">FXL17-like protein</fullName>
    </submittedName>
</protein>
<dbReference type="Pfam" id="PF13516">
    <property type="entry name" value="LRR_6"/>
    <property type="match status" value="2"/>
</dbReference>
<dbReference type="InterPro" id="IPR057207">
    <property type="entry name" value="FBXL15_LRR"/>
</dbReference>
<feature type="region of interest" description="Disordered" evidence="1">
    <location>
        <begin position="1"/>
        <end position="41"/>
    </location>
</feature>
<proteinExistence type="predicted"/>
<dbReference type="Proteomes" id="UP001164746">
    <property type="component" value="Chromosome 16"/>
</dbReference>
<dbReference type="SMART" id="SM00367">
    <property type="entry name" value="LRR_CC"/>
    <property type="match status" value="8"/>
</dbReference>
<dbReference type="PANTHER" id="PTHR13318:SF95">
    <property type="entry name" value="F-BOX PROTEIN YLR352W"/>
    <property type="match status" value="1"/>
</dbReference>
<gene>
    <name evidence="3" type="ORF">MAR_003351</name>
</gene>
<sequence length="340" mass="38989">MNNTRKSSRTIPSVKRQKMEDVNTDEDDDEQQVESFENQLKDDDEIERNRNNCNNLVRQSNDRIQTINLTDCRLISSYGVLHLLNFATRLTTLKLIRCFDIMDSAFESAERQSLALRHVYLDGCCKVTDDALTMLLPSCPELRTLHLNQCPKITDRTMLIIARYCPKLQELQLDHCSRLPKLTNLDLSNLPRLTPDTVTYISSHCKNIRCLNLSLNAIINDDCLEALSKNLPGLWRLYCVSCCISDRGIAAVATNCPFLKCLDIGWCQDITDIGVKSVTSQCAYLEYLGLIRCDKVTLATMEQLVLKYPRVNFSTFILESRRLLERARREGYVFDVEISK</sequence>